<reference evidence="3" key="1">
    <citation type="journal article" date="2019" name="Int. J. Syst. Evol. Microbiol.">
        <title>The Global Catalogue of Microorganisms (GCM) 10K type strain sequencing project: providing services to taxonomists for standard genome sequencing and annotation.</title>
        <authorList>
            <consortium name="The Broad Institute Genomics Platform"/>
            <consortium name="The Broad Institute Genome Sequencing Center for Infectious Disease"/>
            <person name="Wu L."/>
            <person name="Ma J."/>
        </authorList>
    </citation>
    <scope>NUCLEOTIDE SEQUENCE [LARGE SCALE GENOMIC DNA]</scope>
    <source>
        <strain evidence="3">JCM 13249</strain>
    </source>
</reference>
<organism evidence="2 3">
    <name type="scientific">Luedemannella helvata</name>
    <dbReference type="NCBI Taxonomy" id="349315"/>
    <lineage>
        <taxon>Bacteria</taxon>
        <taxon>Bacillati</taxon>
        <taxon>Actinomycetota</taxon>
        <taxon>Actinomycetes</taxon>
        <taxon>Micromonosporales</taxon>
        <taxon>Micromonosporaceae</taxon>
        <taxon>Luedemannella</taxon>
    </lineage>
</organism>
<feature type="domain" description="YchJ-like middle NTF2-like" evidence="1">
    <location>
        <begin position="27"/>
        <end position="119"/>
    </location>
</feature>
<dbReference type="InterPro" id="IPR032710">
    <property type="entry name" value="NTF2-like_dom_sf"/>
</dbReference>
<keyword evidence="3" id="KW-1185">Reference proteome</keyword>
<dbReference type="Proteomes" id="UP001500655">
    <property type="component" value="Unassembled WGS sequence"/>
</dbReference>
<evidence type="ECO:0000259" key="1">
    <source>
        <dbReference type="Pfam" id="PF17775"/>
    </source>
</evidence>
<gene>
    <name evidence="2" type="ORF">GCM10009681_41990</name>
</gene>
<protein>
    <submittedName>
        <fullName evidence="2">YchJ family metal-binding protein</fullName>
    </submittedName>
</protein>
<dbReference type="PANTHER" id="PTHR33747:SF1">
    <property type="entry name" value="ADENYLATE CYCLASE-ASSOCIATED CAP C-TERMINAL DOMAIN-CONTAINING PROTEIN"/>
    <property type="match status" value="1"/>
</dbReference>
<comment type="caution">
    <text evidence="2">The sequence shown here is derived from an EMBL/GenBank/DDBJ whole genome shotgun (WGS) entry which is preliminary data.</text>
</comment>
<dbReference type="PANTHER" id="PTHR33747">
    <property type="entry name" value="UPF0225 PROTEIN SCO1677"/>
    <property type="match status" value="1"/>
</dbReference>
<evidence type="ECO:0000313" key="3">
    <source>
        <dbReference type="Proteomes" id="UP001500655"/>
    </source>
</evidence>
<name>A0ABN2KUE8_9ACTN</name>
<dbReference type="Pfam" id="PF02810">
    <property type="entry name" value="SEC-C"/>
    <property type="match status" value="1"/>
</dbReference>
<dbReference type="SUPFAM" id="SSF54427">
    <property type="entry name" value="NTF2-like"/>
    <property type="match status" value="1"/>
</dbReference>
<evidence type="ECO:0000313" key="2">
    <source>
        <dbReference type="EMBL" id="GAA1766497.1"/>
    </source>
</evidence>
<dbReference type="Pfam" id="PF17775">
    <property type="entry name" value="YchJ_M-like"/>
    <property type="match status" value="1"/>
</dbReference>
<dbReference type="InterPro" id="IPR048469">
    <property type="entry name" value="YchJ-like_M"/>
</dbReference>
<dbReference type="RefSeq" id="WP_344084616.1">
    <property type="nucleotide sequence ID" value="NZ_BAAALS010000022.1"/>
</dbReference>
<accession>A0ABN2KUE8</accession>
<proteinExistence type="predicted"/>
<dbReference type="Gene3D" id="3.10.450.50">
    <property type="match status" value="1"/>
</dbReference>
<dbReference type="InterPro" id="IPR004027">
    <property type="entry name" value="SEC_C_motif"/>
</dbReference>
<sequence length="122" mass="13724">MACPCGSGAPYDDCCGRWHRSPGTAPTPEALMRSRFTAFARGDAAYLLRTWHPDTRPRTLDLTGGPRYTRLEVLSADGGTMFHQNGTVHFRAHYTDRGRPGVLEEHSRFTRENNTWLYVGPN</sequence>
<dbReference type="EMBL" id="BAAALS010000022">
    <property type="protein sequence ID" value="GAA1766497.1"/>
    <property type="molecule type" value="Genomic_DNA"/>
</dbReference>